<organism evidence="1 2">
    <name type="scientific">Tenebrio molitor</name>
    <name type="common">Yellow mealworm beetle</name>
    <dbReference type="NCBI Taxonomy" id="7067"/>
    <lineage>
        <taxon>Eukaryota</taxon>
        <taxon>Metazoa</taxon>
        <taxon>Ecdysozoa</taxon>
        <taxon>Arthropoda</taxon>
        <taxon>Hexapoda</taxon>
        <taxon>Insecta</taxon>
        <taxon>Pterygota</taxon>
        <taxon>Neoptera</taxon>
        <taxon>Endopterygota</taxon>
        <taxon>Coleoptera</taxon>
        <taxon>Polyphaga</taxon>
        <taxon>Cucujiformia</taxon>
        <taxon>Tenebrionidae</taxon>
        <taxon>Tenebrio</taxon>
    </lineage>
</organism>
<comment type="caution">
    <text evidence="1">The sequence shown here is derived from an EMBL/GenBank/DDBJ whole genome shotgun (WGS) entry which is preliminary data.</text>
</comment>
<protein>
    <submittedName>
        <fullName evidence="1">Uncharacterized protein</fullName>
    </submittedName>
</protein>
<sequence>MLLDNFHCTQEADGETGKIHYKKKDKDFFEDPHDNVEHVPALHYHQRSYQHQTCCSIYNDGHLGNSRFSP</sequence>
<evidence type="ECO:0000313" key="2">
    <source>
        <dbReference type="Proteomes" id="UP000719412"/>
    </source>
</evidence>
<evidence type="ECO:0000313" key="1">
    <source>
        <dbReference type="EMBL" id="KAH0821171.1"/>
    </source>
</evidence>
<dbReference type="AlphaFoldDB" id="A0A8J6HWN2"/>
<name>A0A8J6HWN2_TENMO</name>
<dbReference type="Proteomes" id="UP000719412">
    <property type="component" value="Unassembled WGS sequence"/>
</dbReference>
<reference evidence="1" key="1">
    <citation type="journal article" date="2020" name="J Insects Food Feed">
        <title>The yellow mealworm (Tenebrio molitor) genome: a resource for the emerging insects as food and feed industry.</title>
        <authorList>
            <person name="Eriksson T."/>
            <person name="Andere A."/>
            <person name="Kelstrup H."/>
            <person name="Emery V."/>
            <person name="Picard C."/>
        </authorList>
    </citation>
    <scope>NUCLEOTIDE SEQUENCE</scope>
    <source>
        <strain evidence="1">Stoneville</strain>
        <tissue evidence="1">Whole head</tissue>
    </source>
</reference>
<keyword evidence="2" id="KW-1185">Reference proteome</keyword>
<reference evidence="1" key="2">
    <citation type="submission" date="2021-08" db="EMBL/GenBank/DDBJ databases">
        <authorList>
            <person name="Eriksson T."/>
        </authorList>
    </citation>
    <scope>NUCLEOTIDE SEQUENCE</scope>
    <source>
        <strain evidence="1">Stoneville</strain>
        <tissue evidence="1">Whole head</tissue>
    </source>
</reference>
<gene>
    <name evidence="1" type="ORF">GEV33_001620</name>
</gene>
<accession>A0A8J6HWN2</accession>
<proteinExistence type="predicted"/>
<dbReference type="EMBL" id="JABDTM020009200">
    <property type="protein sequence ID" value="KAH0821171.1"/>
    <property type="molecule type" value="Genomic_DNA"/>
</dbReference>